<dbReference type="InterPro" id="IPR035906">
    <property type="entry name" value="MetI-like_sf"/>
</dbReference>
<protein>
    <submittedName>
        <fullName evidence="9">Carbohydrate ABC transporter permease</fullName>
    </submittedName>
</protein>
<feature type="transmembrane region" description="Helical" evidence="7">
    <location>
        <begin position="9"/>
        <end position="31"/>
    </location>
</feature>
<gene>
    <name evidence="9" type="ORF">EYW49_06440</name>
</gene>
<evidence type="ECO:0000313" key="10">
    <source>
        <dbReference type="Proteomes" id="UP000292781"/>
    </source>
</evidence>
<keyword evidence="4 7" id="KW-0812">Transmembrane</keyword>
<evidence type="ECO:0000256" key="1">
    <source>
        <dbReference type="ARBA" id="ARBA00004651"/>
    </source>
</evidence>
<proteinExistence type="inferred from homology"/>
<comment type="subcellular location">
    <subcellularLocation>
        <location evidence="1 7">Cell membrane</location>
        <topology evidence="1 7">Multi-pass membrane protein</topology>
    </subcellularLocation>
</comment>
<evidence type="ECO:0000256" key="6">
    <source>
        <dbReference type="ARBA" id="ARBA00023136"/>
    </source>
</evidence>
<keyword evidence="2 7" id="KW-0813">Transport</keyword>
<name>A0A4Q9VWM7_9HYPH</name>
<feature type="transmembrane region" description="Helical" evidence="7">
    <location>
        <begin position="69"/>
        <end position="93"/>
    </location>
</feature>
<feature type="domain" description="ABC transmembrane type-1" evidence="8">
    <location>
        <begin position="70"/>
        <end position="259"/>
    </location>
</feature>
<feature type="transmembrane region" description="Helical" evidence="7">
    <location>
        <begin position="193"/>
        <end position="218"/>
    </location>
</feature>
<dbReference type="GO" id="GO:0055085">
    <property type="term" value="P:transmembrane transport"/>
    <property type="evidence" value="ECO:0007669"/>
    <property type="project" value="InterPro"/>
</dbReference>
<dbReference type="RefSeq" id="WP_131307389.1">
    <property type="nucleotide sequence ID" value="NZ_SJFN01000007.1"/>
</dbReference>
<keyword evidence="6 7" id="KW-0472">Membrane</keyword>
<comment type="caution">
    <text evidence="9">The sequence shown here is derived from an EMBL/GenBank/DDBJ whole genome shotgun (WGS) entry which is preliminary data.</text>
</comment>
<sequence>MFRERSVRIAAWISCSFLALFTVVPVLWIVATAFKTAAEINAWPPTFLPSAPTWANFDEIIYHTEFPRYILNTILVSTVSTVCIMITSSIAGFVFAKYKFPFRGLIFMVLLASATIPLEAYMIPVYIMVFKLKMLNTFAALILPLTIMTFGVFFMRQVIMGIPDELLEAARIDGASEFWIYLRIILNLSKNGLMAIGVFAFTQAWANFMWPLVVVSTGDMYTTELGLAVYQRAFYTEYGPIAAGAVISIVPMLIVFVALRRHIMAGIATSGMKG</sequence>
<dbReference type="PANTHER" id="PTHR43744">
    <property type="entry name" value="ABC TRANSPORTER PERMEASE PROTEIN MG189-RELATED-RELATED"/>
    <property type="match status" value="1"/>
</dbReference>
<evidence type="ECO:0000256" key="2">
    <source>
        <dbReference type="ARBA" id="ARBA00022448"/>
    </source>
</evidence>
<evidence type="ECO:0000256" key="7">
    <source>
        <dbReference type="RuleBase" id="RU363032"/>
    </source>
</evidence>
<feature type="transmembrane region" description="Helical" evidence="7">
    <location>
        <begin position="238"/>
        <end position="259"/>
    </location>
</feature>
<dbReference type="OrthoDB" id="8013951at2"/>
<dbReference type="PROSITE" id="PS50928">
    <property type="entry name" value="ABC_TM1"/>
    <property type="match status" value="1"/>
</dbReference>
<evidence type="ECO:0000256" key="3">
    <source>
        <dbReference type="ARBA" id="ARBA00022475"/>
    </source>
</evidence>
<dbReference type="GO" id="GO:0005886">
    <property type="term" value="C:plasma membrane"/>
    <property type="evidence" value="ECO:0007669"/>
    <property type="project" value="UniProtKB-SubCell"/>
</dbReference>
<dbReference type="SUPFAM" id="SSF161098">
    <property type="entry name" value="MetI-like"/>
    <property type="match status" value="1"/>
</dbReference>
<evidence type="ECO:0000256" key="5">
    <source>
        <dbReference type="ARBA" id="ARBA00022989"/>
    </source>
</evidence>
<comment type="similarity">
    <text evidence="7">Belongs to the binding-protein-dependent transport system permease family.</text>
</comment>
<dbReference type="CDD" id="cd06261">
    <property type="entry name" value="TM_PBP2"/>
    <property type="match status" value="1"/>
</dbReference>
<feature type="transmembrane region" description="Helical" evidence="7">
    <location>
        <begin position="135"/>
        <end position="155"/>
    </location>
</feature>
<dbReference type="EMBL" id="SJFN01000007">
    <property type="protein sequence ID" value="TBW39505.1"/>
    <property type="molecule type" value="Genomic_DNA"/>
</dbReference>
<organism evidence="9 10">
    <name type="scientific">Siculibacillus lacustris</name>
    <dbReference type="NCBI Taxonomy" id="1549641"/>
    <lineage>
        <taxon>Bacteria</taxon>
        <taxon>Pseudomonadati</taxon>
        <taxon>Pseudomonadota</taxon>
        <taxon>Alphaproteobacteria</taxon>
        <taxon>Hyphomicrobiales</taxon>
        <taxon>Ancalomicrobiaceae</taxon>
        <taxon>Siculibacillus</taxon>
    </lineage>
</organism>
<dbReference type="Pfam" id="PF00528">
    <property type="entry name" value="BPD_transp_1"/>
    <property type="match status" value="1"/>
</dbReference>
<accession>A0A4Q9VWM7</accession>
<evidence type="ECO:0000256" key="4">
    <source>
        <dbReference type="ARBA" id="ARBA00022692"/>
    </source>
</evidence>
<dbReference type="InterPro" id="IPR000515">
    <property type="entry name" value="MetI-like"/>
</dbReference>
<dbReference type="Gene3D" id="1.10.3720.10">
    <property type="entry name" value="MetI-like"/>
    <property type="match status" value="1"/>
</dbReference>
<reference evidence="9 10" key="1">
    <citation type="submission" date="2019-02" db="EMBL/GenBank/DDBJ databases">
        <title>Siculibacillus lacustris gen. nov., sp. nov., a new rosette-forming bacterium isolated from a freshwater crater lake (Lake St. Ana, Romania).</title>
        <authorList>
            <person name="Felfoldi T."/>
            <person name="Marton Z."/>
            <person name="Szabo A."/>
            <person name="Mentes A."/>
            <person name="Boka K."/>
            <person name="Marialigeti K."/>
            <person name="Mathe I."/>
            <person name="Koncz M."/>
            <person name="Schumann P."/>
            <person name="Toth E."/>
        </authorList>
    </citation>
    <scope>NUCLEOTIDE SEQUENCE [LARGE SCALE GENOMIC DNA]</scope>
    <source>
        <strain evidence="9 10">SA-279</strain>
    </source>
</reference>
<keyword evidence="3" id="KW-1003">Cell membrane</keyword>
<dbReference type="AlphaFoldDB" id="A0A4Q9VWM7"/>
<dbReference type="PANTHER" id="PTHR43744:SF12">
    <property type="entry name" value="ABC TRANSPORTER PERMEASE PROTEIN MG189-RELATED"/>
    <property type="match status" value="1"/>
</dbReference>
<feature type="transmembrane region" description="Helical" evidence="7">
    <location>
        <begin position="105"/>
        <end position="129"/>
    </location>
</feature>
<keyword evidence="10" id="KW-1185">Reference proteome</keyword>
<keyword evidence="5 7" id="KW-1133">Transmembrane helix</keyword>
<evidence type="ECO:0000259" key="8">
    <source>
        <dbReference type="PROSITE" id="PS50928"/>
    </source>
</evidence>
<dbReference type="Proteomes" id="UP000292781">
    <property type="component" value="Unassembled WGS sequence"/>
</dbReference>
<evidence type="ECO:0000313" key="9">
    <source>
        <dbReference type="EMBL" id="TBW39505.1"/>
    </source>
</evidence>